<dbReference type="RefSeq" id="WP_226393075.1">
    <property type="nucleotide sequence ID" value="NZ_JADCKB010000017.1"/>
</dbReference>
<keyword evidence="3" id="KW-1185">Reference proteome</keyword>
<sequence>MSGYRYDLPFSIMDVAGILNLRIRRRGTRSVYTDCPLCGDTRGKMNLNLEKNQFRCNYCQAGGGAIGLYASVYGVSNSDAYREICEILYGNTSPQECKMIAAKERQIALPESAELASVFDRSQTYEIMLSQLTLTRTHLEKLKQRGLSEEMIQRAGYKSTPAFGFDSLADTLLSKGCVVEGIPGFYQKNNGKWSLHFTSRCSGILIPFRNIAGLIQAFQIRLDKPFIDEKGHETKYIWFSSVDERMGVSSGSPAHFVGNPCDETVFATEGALKADVAHFLSGRTFAATAGAGNVEPFRELFSLLKANGTQNIYETHDMDKYKNVHVRAGALKLHNLIAEMGLQTKIMNWDKNYKGIDDFLLSKHRNEG</sequence>
<dbReference type="Pfam" id="PF12965">
    <property type="entry name" value="DUF3854"/>
    <property type="match status" value="1"/>
</dbReference>
<gene>
    <name evidence="2" type="ORF">INF28_08625</name>
</gene>
<dbReference type="GO" id="GO:0008270">
    <property type="term" value="F:zinc ion binding"/>
    <property type="evidence" value="ECO:0007669"/>
    <property type="project" value="InterPro"/>
</dbReference>
<name>A0A9D5M0S1_9FIRM</name>
<proteinExistence type="predicted"/>
<dbReference type="GO" id="GO:0006260">
    <property type="term" value="P:DNA replication"/>
    <property type="evidence" value="ECO:0007669"/>
    <property type="project" value="InterPro"/>
</dbReference>
<protein>
    <submittedName>
        <fullName evidence="2">DUF3854 domain-containing protein</fullName>
    </submittedName>
</protein>
<feature type="domain" description="DUF3854" evidence="1">
    <location>
        <begin position="299"/>
        <end position="363"/>
    </location>
</feature>
<dbReference type="EMBL" id="JADCKB010000017">
    <property type="protein sequence ID" value="MBE5040522.1"/>
    <property type="molecule type" value="Genomic_DNA"/>
</dbReference>
<dbReference type="InterPro" id="IPR024385">
    <property type="entry name" value="DUF3854"/>
</dbReference>
<dbReference type="GO" id="GO:0003677">
    <property type="term" value="F:DNA binding"/>
    <property type="evidence" value="ECO:0007669"/>
    <property type="project" value="InterPro"/>
</dbReference>
<dbReference type="InterPro" id="IPR036977">
    <property type="entry name" value="DNA_primase_Znf_CHC2"/>
</dbReference>
<dbReference type="Proteomes" id="UP000806542">
    <property type="component" value="Unassembled WGS sequence"/>
</dbReference>
<dbReference type="Gene3D" id="3.90.580.10">
    <property type="entry name" value="Zinc finger, CHC2-type domain"/>
    <property type="match status" value="1"/>
</dbReference>
<evidence type="ECO:0000259" key="1">
    <source>
        <dbReference type="Pfam" id="PF12965"/>
    </source>
</evidence>
<dbReference type="SUPFAM" id="SSF57783">
    <property type="entry name" value="Zinc beta-ribbon"/>
    <property type="match status" value="1"/>
</dbReference>
<dbReference type="AlphaFoldDB" id="A0A9D5M0S1"/>
<evidence type="ECO:0000313" key="3">
    <source>
        <dbReference type="Proteomes" id="UP000806542"/>
    </source>
</evidence>
<comment type="caution">
    <text evidence="2">The sequence shown here is derived from an EMBL/GenBank/DDBJ whole genome shotgun (WGS) entry which is preliminary data.</text>
</comment>
<evidence type="ECO:0000313" key="2">
    <source>
        <dbReference type="EMBL" id="MBE5040522.1"/>
    </source>
</evidence>
<reference evidence="2" key="1">
    <citation type="submission" date="2020-10" db="EMBL/GenBank/DDBJ databases">
        <title>ChiBAC.</title>
        <authorList>
            <person name="Zenner C."/>
            <person name="Hitch T.C.A."/>
            <person name="Clavel T."/>
        </authorList>
    </citation>
    <scope>NUCLEOTIDE SEQUENCE</scope>
    <source>
        <strain evidence="2">DSM 107454</strain>
    </source>
</reference>
<organism evidence="2 3">
    <name type="scientific">Ructibacterium gallinarum</name>
    <dbReference type="NCBI Taxonomy" id="2779355"/>
    <lineage>
        <taxon>Bacteria</taxon>
        <taxon>Bacillati</taxon>
        <taxon>Bacillota</taxon>
        <taxon>Clostridia</taxon>
        <taxon>Eubacteriales</taxon>
        <taxon>Oscillospiraceae</taxon>
        <taxon>Ructibacterium</taxon>
    </lineage>
</organism>
<accession>A0A9D5M0S1</accession>